<evidence type="ECO:0000313" key="2">
    <source>
        <dbReference type="EMBL" id="MBL0427667.1"/>
    </source>
</evidence>
<keyword evidence="1" id="KW-0812">Transmembrane</keyword>
<dbReference type="EMBL" id="JAEQND010000013">
    <property type="protein sequence ID" value="MBL0427667.1"/>
    <property type="molecule type" value="Genomic_DNA"/>
</dbReference>
<keyword evidence="1" id="KW-0472">Membrane</keyword>
<organism evidence="2 3">
    <name type="scientific">Ramlibacter alkalitolerans</name>
    <dbReference type="NCBI Taxonomy" id="2039631"/>
    <lineage>
        <taxon>Bacteria</taxon>
        <taxon>Pseudomonadati</taxon>
        <taxon>Pseudomonadota</taxon>
        <taxon>Betaproteobacteria</taxon>
        <taxon>Burkholderiales</taxon>
        <taxon>Comamonadaceae</taxon>
        <taxon>Ramlibacter</taxon>
    </lineage>
</organism>
<evidence type="ECO:0000256" key="1">
    <source>
        <dbReference type="SAM" id="Phobius"/>
    </source>
</evidence>
<evidence type="ECO:0000313" key="3">
    <source>
        <dbReference type="Proteomes" id="UP000622707"/>
    </source>
</evidence>
<evidence type="ECO:0008006" key="4">
    <source>
        <dbReference type="Google" id="ProtNLM"/>
    </source>
</evidence>
<name>A0ABS1JTY6_9BURK</name>
<accession>A0ABS1JTY6</accession>
<comment type="caution">
    <text evidence="2">The sequence shown here is derived from an EMBL/GenBank/DDBJ whole genome shotgun (WGS) entry which is preliminary data.</text>
</comment>
<protein>
    <recommendedName>
        <fullName evidence="4">SMODS and SLOG-associating 2TM effector domain-containing protein</fullName>
    </recommendedName>
</protein>
<keyword evidence="1" id="KW-1133">Transmembrane helix</keyword>
<feature type="transmembrane region" description="Helical" evidence="1">
    <location>
        <begin position="37"/>
        <end position="58"/>
    </location>
</feature>
<reference evidence="2 3" key="1">
    <citation type="journal article" date="2017" name="Int. J. Syst. Evol. Microbiol.">
        <title>Ramlibacter alkalitolerans sp. nov., alkali-tolerant bacterium isolated from soil of ginseng.</title>
        <authorList>
            <person name="Lee D.H."/>
            <person name="Cha C.J."/>
        </authorList>
    </citation>
    <scope>NUCLEOTIDE SEQUENCE [LARGE SCALE GENOMIC DNA]</scope>
    <source>
        <strain evidence="2 3">KACC 19305</strain>
    </source>
</reference>
<dbReference type="Proteomes" id="UP000622707">
    <property type="component" value="Unassembled WGS sequence"/>
</dbReference>
<proteinExistence type="predicted"/>
<dbReference type="RefSeq" id="WP_201692301.1">
    <property type="nucleotide sequence ID" value="NZ_JAEQND010000013.1"/>
</dbReference>
<feature type="transmembrane region" description="Helical" evidence="1">
    <location>
        <begin position="64"/>
        <end position="86"/>
    </location>
</feature>
<gene>
    <name evidence="2" type="ORF">JI746_21310</name>
</gene>
<keyword evidence="3" id="KW-1185">Reference proteome</keyword>
<sequence>MSPQDLFSQHYIATSEELKGAADAYERKRQRRERQVPWIRAGLGVLAVLLLRAQAYAFEAHLSPFWGILMFLTLTVCVIGAVVLALGQDFGLEPDDSAQPLFGDEAKELLAMCEDCSEVRQYVAQVNAVRELCFGDFSLACDMAHNSATSKSGAAALQKLKAITAA</sequence>